<gene>
    <name evidence="2" type="ORF">KI387_033716</name>
</gene>
<dbReference type="AlphaFoldDB" id="A0AA38F260"/>
<organism evidence="2 3">
    <name type="scientific">Taxus chinensis</name>
    <name type="common">Chinese yew</name>
    <name type="synonym">Taxus wallichiana var. chinensis</name>
    <dbReference type="NCBI Taxonomy" id="29808"/>
    <lineage>
        <taxon>Eukaryota</taxon>
        <taxon>Viridiplantae</taxon>
        <taxon>Streptophyta</taxon>
        <taxon>Embryophyta</taxon>
        <taxon>Tracheophyta</taxon>
        <taxon>Spermatophyta</taxon>
        <taxon>Pinopsida</taxon>
        <taxon>Pinidae</taxon>
        <taxon>Conifers II</taxon>
        <taxon>Cupressales</taxon>
        <taxon>Taxaceae</taxon>
        <taxon>Taxus</taxon>
    </lineage>
</organism>
<evidence type="ECO:0000259" key="1">
    <source>
        <dbReference type="Pfam" id="PF01593"/>
    </source>
</evidence>
<accession>A0AA38F260</accession>
<dbReference type="Pfam" id="PF01593">
    <property type="entry name" value="Amino_oxidase"/>
    <property type="match status" value="1"/>
</dbReference>
<dbReference type="EMBL" id="JAHRHJ020003813">
    <property type="protein sequence ID" value="KAH9289599.1"/>
    <property type="molecule type" value="Genomic_DNA"/>
</dbReference>
<dbReference type="Proteomes" id="UP000824469">
    <property type="component" value="Unassembled WGS sequence"/>
</dbReference>
<dbReference type="SUPFAM" id="SSF51905">
    <property type="entry name" value="FAD/NAD(P)-binding domain"/>
    <property type="match status" value="1"/>
</dbReference>
<proteinExistence type="predicted"/>
<feature type="domain" description="Amine oxidase" evidence="1">
    <location>
        <begin position="217"/>
        <end position="294"/>
    </location>
</feature>
<reference evidence="2 3" key="1">
    <citation type="journal article" date="2021" name="Nat. Plants">
        <title>The Taxus genome provides insights into paclitaxel biosynthesis.</title>
        <authorList>
            <person name="Xiong X."/>
            <person name="Gou J."/>
            <person name="Liao Q."/>
            <person name="Li Y."/>
            <person name="Zhou Q."/>
            <person name="Bi G."/>
            <person name="Li C."/>
            <person name="Du R."/>
            <person name="Wang X."/>
            <person name="Sun T."/>
            <person name="Guo L."/>
            <person name="Liang H."/>
            <person name="Lu P."/>
            <person name="Wu Y."/>
            <person name="Zhang Z."/>
            <person name="Ro D.K."/>
            <person name="Shang Y."/>
            <person name="Huang S."/>
            <person name="Yan J."/>
        </authorList>
    </citation>
    <scope>NUCLEOTIDE SEQUENCE [LARGE SCALE GENOMIC DNA]</scope>
    <source>
        <strain evidence="2">Ta-2019</strain>
    </source>
</reference>
<dbReference type="InterPro" id="IPR036188">
    <property type="entry name" value="FAD/NAD-bd_sf"/>
</dbReference>
<dbReference type="InterPro" id="IPR002937">
    <property type="entry name" value="Amino_oxidase"/>
</dbReference>
<dbReference type="Gene3D" id="3.50.50.60">
    <property type="entry name" value="FAD/NAD(P)-binding domain"/>
    <property type="match status" value="1"/>
</dbReference>
<evidence type="ECO:0000313" key="2">
    <source>
        <dbReference type="EMBL" id="KAH9289599.1"/>
    </source>
</evidence>
<feature type="non-terminal residue" evidence="2">
    <location>
        <position position="294"/>
    </location>
</feature>
<name>A0AA38F260_TAXCH</name>
<keyword evidence="3" id="KW-1185">Reference proteome</keyword>
<sequence length="294" mass="32890">MTVISQEVDVLQYSRSLCKRLHQAGCPTLLLSVQYQCILRLGILLQDFSVKIDYVTVRVLPGDLKKFLCKVSLLRSHLFYNVTHGRGSHRHGSVSYQNIHETQFALQLYELLQRVTKLAGANHSAGCGGERCAGSSVLCDYSQVEYDCGSHSFSQCGRWFAQILPYQNMDWCLVKAGVQVGDNAKSNEDKIKEVVFMKDGIPFWVAASGYVGFAAISVRFGKKVTKIQWTDGEVIRSEETMPVYIDVKDGSFMDANHIVITVSLCILKSSTRKTNPALFNPPLPSYKVNSIYNL</sequence>
<comment type="caution">
    <text evidence="2">The sequence shown here is derived from an EMBL/GenBank/DDBJ whole genome shotgun (WGS) entry which is preliminary data.</text>
</comment>
<dbReference type="GO" id="GO:0016491">
    <property type="term" value="F:oxidoreductase activity"/>
    <property type="evidence" value="ECO:0007669"/>
    <property type="project" value="InterPro"/>
</dbReference>
<protein>
    <recommendedName>
        <fullName evidence="1">Amine oxidase domain-containing protein</fullName>
    </recommendedName>
</protein>
<evidence type="ECO:0000313" key="3">
    <source>
        <dbReference type="Proteomes" id="UP000824469"/>
    </source>
</evidence>